<dbReference type="InterPro" id="IPR036583">
    <property type="entry name" value="23S_rRNA_IVS_sf"/>
</dbReference>
<dbReference type="CDD" id="cd16377">
    <property type="entry name" value="23S_rRNA_IVP_like"/>
    <property type="match status" value="1"/>
</dbReference>
<comment type="caution">
    <text evidence="1">The sequence shown here is derived from an EMBL/GenBank/DDBJ whole genome shotgun (WGS) entry which is preliminary data.</text>
</comment>
<reference evidence="1 2" key="1">
    <citation type="journal article" date="2015" name="Nature">
        <title>rRNA introns, odd ribosomes, and small enigmatic genomes across a large radiation of phyla.</title>
        <authorList>
            <person name="Brown C.T."/>
            <person name="Hug L.A."/>
            <person name="Thomas B.C."/>
            <person name="Sharon I."/>
            <person name="Castelle C.J."/>
            <person name="Singh A."/>
            <person name="Wilkins M.J."/>
            <person name="Williams K.H."/>
            <person name="Banfield J.F."/>
        </authorList>
    </citation>
    <scope>NUCLEOTIDE SEQUENCE [LARGE SCALE GENOMIC DNA]</scope>
</reference>
<dbReference type="AlphaFoldDB" id="A0A0G2A2E3"/>
<evidence type="ECO:0000313" key="1">
    <source>
        <dbReference type="EMBL" id="KKW26324.1"/>
    </source>
</evidence>
<accession>A0A0G2A2E3</accession>
<organism evidence="1 2">
    <name type="scientific">candidate division Kazan bacterium GW2011_GWB1_52_7</name>
    <dbReference type="NCBI Taxonomy" id="1620414"/>
    <lineage>
        <taxon>Bacteria</taxon>
        <taxon>Bacteria division Kazan-3B-28</taxon>
    </lineage>
</organism>
<keyword evidence="1" id="KW-0689">Ribosomal protein</keyword>
<keyword evidence="1" id="KW-0687">Ribonucleoprotein</keyword>
<sequence length="127" mass="14486">MGCNSEMAELLRYKKLKAWEKCDKLANKVYETTVIFPKEEIYALTSQLRRASLSAPTNIVAGYSRNSKKEFHKFLTIALASLAETGYLLEFAQAQGYLSSGHLTELDKLRDECSRMVWGLMRSQTDH</sequence>
<name>A0A0G2A2E3_UNCK3</name>
<dbReference type="PANTHER" id="PTHR38471">
    <property type="entry name" value="FOUR HELIX BUNDLE PROTEIN"/>
    <property type="match status" value="1"/>
</dbReference>
<dbReference type="EMBL" id="LCRB01000011">
    <property type="protein sequence ID" value="KKW26324.1"/>
    <property type="molecule type" value="Genomic_DNA"/>
</dbReference>
<dbReference type="PANTHER" id="PTHR38471:SF2">
    <property type="entry name" value="FOUR HELIX BUNDLE PROTEIN"/>
    <property type="match status" value="1"/>
</dbReference>
<gene>
    <name evidence="1" type="ORF">VF00_C0011G0003</name>
</gene>
<dbReference type="SUPFAM" id="SSF158446">
    <property type="entry name" value="IVS-encoded protein-like"/>
    <property type="match status" value="1"/>
</dbReference>
<dbReference type="Pfam" id="PF05635">
    <property type="entry name" value="23S_rRNA_IVP"/>
    <property type="match status" value="1"/>
</dbReference>
<proteinExistence type="predicted"/>
<evidence type="ECO:0000313" key="2">
    <source>
        <dbReference type="Proteomes" id="UP000034913"/>
    </source>
</evidence>
<dbReference type="Proteomes" id="UP000034913">
    <property type="component" value="Unassembled WGS sequence"/>
</dbReference>
<dbReference type="Gene3D" id="1.20.1440.60">
    <property type="entry name" value="23S rRNA-intervening sequence"/>
    <property type="match status" value="1"/>
</dbReference>
<dbReference type="GO" id="GO:0005840">
    <property type="term" value="C:ribosome"/>
    <property type="evidence" value="ECO:0007669"/>
    <property type="project" value="UniProtKB-KW"/>
</dbReference>
<dbReference type="InterPro" id="IPR012657">
    <property type="entry name" value="23S_rRNA-intervening_sequence"/>
</dbReference>
<protein>
    <submittedName>
        <fullName evidence="1">S23 ribosomal protein</fullName>
    </submittedName>
</protein>
<dbReference type="NCBIfam" id="TIGR02436">
    <property type="entry name" value="four helix bundle protein"/>
    <property type="match status" value="1"/>
</dbReference>